<organism evidence="1 2">
    <name type="scientific">Dreissena polymorpha</name>
    <name type="common">Zebra mussel</name>
    <name type="synonym">Mytilus polymorpha</name>
    <dbReference type="NCBI Taxonomy" id="45954"/>
    <lineage>
        <taxon>Eukaryota</taxon>
        <taxon>Metazoa</taxon>
        <taxon>Spiralia</taxon>
        <taxon>Lophotrochozoa</taxon>
        <taxon>Mollusca</taxon>
        <taxon>Bivalvia</taxon>
        <taxon>Autobranchia</taxon>
        <taxon>Heteroconchia</taxon>
        <taxon>Euheterodonta</taxon>
        <taxon>Imparidentia</taxon>
        <taxon>Neoheterodontei</taxon>
        <taxon>Myida</taxon>
        <taxon>Dreissenoidea</taxon>
        <taxon>Dreissenidae</taxon>
        <taxon>Dreissena</taxon>
    </lineage>
</organism>
<name>A0A9D3YUH1_DREPO</name>
<evidence type="ECO:0000313" key="1">
    <source>
        <dbReference type="EMBL" id="KAH3707278.1"/>
    </source>
</evidence>
<reference evidence="1" key="2">
    <citation type="submission" date="2020-11" db="EMBL/GenBank/DDBJ databases">
        <authorList>
            <person name="McCartney M.A."/>
            <person name="Auch B."/>
            <person name="Kono T."/>
            <person name="Mallez S."/>
            <person name="Becker A."/>
            <person name="Gohl D.M."/>
            <person name="Silverstein K.A.T."/>
            <person name="Koren S."/>
            <person name="Bechman K.B."/>
            <person name="Herman A."/>
            <person name="Abrahante J.E."/>
            <person name="Garbe J."/>
        </authorList>
    </citation>
    <scope>NUCLEOTIDE SEQUENCE</scope>
    <source>
        <strain evidence="1">Duluth1</strain>
        <tissue evidence="1">Whole animal</tissue>
    </source>
</reference>
<dbReference type="EMBL" id="JAIWYP010000014">
    <property type="protein sequence ID" value="KAH3707278.1"/>
    <property type="molecule type" value="Genomic_DNA"/>
</dbReference>
<reference evidence="1" key="1">
    <citation type="journal article" date="2019" name="bioRxiv">
        <title>The Genome of the Zebra Mussel, Dreissena polymorpha: A Resource for Invasive Species Research.</title>
        <authorList>
            <person name="McCartney M.A."/>
            <person name="Auch B."/>
            <person name="Kono T."/>
            <person name="Mallez S."/>
            <person name="Zhang Y."/>
            <person name="Obille A."/>
            <person name="Becker A."/>
            <person name="Abrahante J.E."/>
            <person name="Garbe J."/>
            <person name="Badalamenti J.P."/>
            <person name="Herman A."/>
            <person name="Mangelson H."/>
            <person name="Liachko I."/>
            <person name="Sullivan S."/>
            <person name="Sone E.D."/>
            <person name="Koren S."/>
            <person name="Silverstein K.A.T."/>
            <person name="Beckman K.B."/>
            <person name="Gohl D.M."/>
        </authorList>
    </citation>
    <scope>NUCLEOTIDE SEQUENCE</scope>
    <source>
        <strain evidence="1">Duluth1</strain>
        <tissue evidence="1">Whole animal</tissue>
    </source>
</reference>
<accession>A0A9D3YUH1</accession>
<keyword evidence="2" id="KW-1185">Reference proteome</keyword>
<evidence type="ECO:0008006" key="3">
    <source>
        <dbReference type="Google" id="ProtNLM"/>
    </source>
</evidence>
<proteinExistence type="predicted"/>
<protein>
    <recommendedName>
        <fullName evidence="3">Reverse transcriptase</fullName>
    </recommendedName>
</protein>
<comment type="caution">
    <text evidence="1">The sequence shown here is derived from an EMBL/GenBank/DDBJ whole genome shotgun (WGS) entry which is preliminary data.</text>
</comment>
<dbReference type="Proteomes" id="UP000828390">
    <property type="component" value="Unassembled WGS sequence"/>
</dbReference>
<sequence>MYVCFLDGKQTFDNVWHAGLLYKLWKCNIDYTSLLAIKKLYMNAKSYVLSHGRRSQEFPFCKVPARVVKAHRYCTWCSSMVLSNNWRIAGLVFVFTT</sequence>
<gene>
    <name evidence="1" type="ORF">DPMN_066679</name>
</gene>
<dbReference type="AlphaFoldDB" id="A0A9D3YUH1"/>
<evidence type="ECO:0000313" key="2">
    <source>
        <dbReference type="Proteomes" id="UP000828390"/>
    </source>
</evidence>